<comment type="caution">
    <text evidence="2">The sequence shown here is derived from an EMBL/GenBank/DDBJ whole genome shotgun (WGS) entry which is preliminary data.</text>
</comment>
<sequence length="272" mass="31704">MRFRRTAVIMFLSFTLLTVLLLSCNRAEHYVVVADTVEVKSLHDIISLKDTLVKPVIYNKVTGLGELPVTKAKQKFIATILPAVLIAKHEVETLRSKLIKLKEKRVWQKEDSMMYQQAKRRYNGKNIDDVINRMIVLPNSIVLAQAATETGWGQSRFFEEANNIFGIWSVKENEERIAARKTRNNKTIYVRSYPNLLQSIRDYFSVLSRSNAYKSLRKSCSETSDPFLLVKHLSNYSERKNKYTRDLKKIIEQNNLTMYDKYRIDPQFLIAE</sequence>
<evidence type="ECO:0000313" key="3">
    <source>
        <dbReference type="Proteomes" id="UP000772618"/>
    </source>
</evidence>
<accession>A0ABS5VL96</accession>
<dbReference type="Proteomes" id="UP000772618">
    <property type="component" value="Unassembled WGS sequence"/>
</dbReference>
<feature type="domain" description="Mannosyl-glycoprotein endo-beta-N-acetylglucosamidase-like" evidence="1">
    <location>
        <begin position="132"/>
        <end position="256"/>
    </location>
</feature>
<dbReference type="Pfam" id="PF01832">
    <property type="entry name" value="Glucosaminidase"/>
    <property type="match status" value="1"/>
</dbReference>
<dbReference type="InterPro" id="IPR002901">
    <property type="entry name" value="MGlyc_endo_b_GlcNAc-like_dom"/>
</dbReference>
<name>A0ABS5VL96_9BACT</name>
<dbReference type="InterPro" id="IPR053195">
    <property type="entry name" value="Bax-like"/>
</dbReference>
<organism evidence="2 3">
    <name type="scientific">Chryseosolibacter indicus</name>
    <dbReference type="NCBI Taxonomy" id="2782351"/>
    <lineage>
        <taxon>Bacteria</taxon>
        <taxon>Pseudomonadati</taxon>
        <taxon>Bacteroidota</taxon>
        <taxon>Cytophagia</taxon>
        <taxon>Cytophagales</taxon>
        <taxon>Chryseotaleaceae</taxon>
        <taxon>Chryseosolibacter</taxon>
    </lineage>
</organism>
<evidence type="ECO:0000259" key="1">
    <source>
        <dbReference type="Pfam" id="PF01832"/>
    </source>
</evidence>
<dbReference type="Gene3D" id="1.10.530.10">
    <property type="match status" value="1"/>
</dbReference>
<dbReference type="EMBL" id="JAHESD010000004">
    <property type="protein sequence ID" value="MBT1702223.1"/>
    <property type="molecule type" value="Genomic_DNA"/>
</dbReference>
<dbReference type="PROSITE" id="PS51257">
    <property type="entry name" value="PROKAR_LIPOPROTEIN"/>
    <property type="match status" value="1"/>
</dbReference>
<dbReference type="PANTHER" id="PTHR40572:SF1">
    <property type="entry name" value="PROTEIN BAX"/>
    <property type="match status" value="1"/>
</dbReference>
<protein>
    <submittedName>
        <fullName evidence="2">Glucosaminidase domain-containing protein</fullName>
    </submittedName>
</protein>
<dbReference type="RefSeq" id="WP_254152007.1">
    <property type="nucleotide sequence ID" value="NZ_JAHESD010000004.1"/>
</dbReference>
<gene>
    <name evidence="2" type="ORF">KK060_02975</name>
</gene>
<keyword evidence="3" id="KW-1185">Reference proteome</keyword>
<reference evidence="2 3" key="1">
    <citation type="submission" date="2021-05" db="EMBL/GenBank/DDBJ databases">
        <title>A Polyphasic approach of four new species of the genus Ohtaekwangia: Ohtaekwangia histidinii sp. nov., Ohtaekwangia cretensis sp. nov., Ohtaekwangia indiensis sp. nov., Ohtaekwangia reichenbachii sp. nov. from diverse environment.</title>
        <authorList>
            <person name="Octaviana S."/>
        </authorList>
    </citation>
    <scope>NUCLEOTIDE SEQUENCE [LARGE SCALE GENOMIC DNA]</scope>
    <source>
        <strain evidence="2 3">PWU20</strain>
    </source>
</reference>
<proteinExistence type="predicted"/>
<evidence type="ECO:0000313" key="2">
    <source>
        <dbReference type="EMBL" id="MBT1702223.1"/>
    </source>
</evidence>
<dbReference type="PANTHER" id="PTHR40572">
    <property type="entry name" value="PROTEIN BAX"/>
    <property type="match status" value="1"/>
</dbReference>